<dbReference type="PANTHER" id="PTHR35176">
    <property type="entry name" value="HEME OXYGENASE HI_0854-RELATED"/>
    <property type="match status" value="1"/>
</dbReference>
<dbReference type="InterPro" id="IPR052019">
    <property type="entry name" value="F420H2_bilvrd_red/Heme_oxyg"/>
</dbReference>
<dbReference type="Pfam" id="PF01243">
    <property type="entry name" value="PNPOx_N"/>
    <property type="match status" value="1"/>
</dbReference>
<protein>
    <submittedName>
        <fullName evidence="3">TIGR03668 family PPOX class F420-dependent oxidoreductase</fullName>
    </submittedName>
</protein>
<evidence type="ECO:0000259" key="2">
    <source>
        <dbReference type="Pfam" id="PF01243"/>
    </source>
</evidence>
<dbReference type="GO" id="GO:0070967">
    <property type="term" value="F:coenzyme F420 binding"/>
    <property type="evidence" value="ECO:0007669"/>
    <property type="project" value="TreeGrafter"/>
</dbReference>
<keyword evidence="4" id="KW-1185">Reference proteome</keyword>
<dbReference type="NCBIfam" id="TIGR03668">
    <property type="entry name" value="Rv0121_F420"/>
    <property type="match status" value="1"/>
</dbReference>
<dbReference type="GO" id="GO:0005829">
    <property type="term" value="C:cytosol"/>
    <property type="evidence" value="ECO:0007669"/>
    <property type="project" value="TreeGrafter"/>
</dbReference>
<dbReference type="GO" id="GO:0016627">
    <property type="term" value="F:oxidoreductase activity, acting on the CH-CH group of donors"/>
    <property type="evidence" value="ECO:0007669"/>
    <property type="project" value="TreeGrafter"/>
</dbReference>
<dbReference type="AlphaFoldDB" id="A0A940MKP7"/>
<feature type="domain" description="Pyridoxamine 5'-phosphate oxidase N-terminal" evidence="2">
    <location>
        <begin position="5"/>
        <end position="147"/>
    </location>
</feature>
<comment type="caution">
    <text evidence="3">The sequence shown here is derived from an EMBL/GenBank/DDBJ whole genome shotgun (WGS) entry which is preliminary data.</text>
</comment>
<organism evidence="3 4">
    <name type="scientific">Streptomyces montanisoli</name>
    <dbReference type="NCBI Taxonomy" id="2798581"/>
    <lineage>
        <taxon>Bacteria</taxon>
        <taxon>Bacillati</taxon>
        <taxon>Actinomycetota</taxon>
        <taxon>Actinomycetes</taxon>
        <taxon>Kitasatosporales</taxon>
        <taxon>Streptomycetaceae</taxon>
        <taxon>Streptomyces</taxon>
    </lineage>
</organism>
<dbReference type="Gene3D" id="2.30.110.10">
    <property type="entry name" value="Electron Transport, Fmn-binding Protein, Chain A"/>
    <property type="match status" value="1"/>
</dbReference>
<dbReference type="InterPro" id="IPR012349">
    <property type="entry name" value="Split_barrel_FMN-bd"/>
</dbReference>
<keyword evidence="1" id="KW-0560">Oxidoreductase</keyword>
<dbReference type="EMBL" id="JAGIQL010000255">
    <property type="protein sequence ID" value="MBP0461936.1"/>
    <property type="molecule type" value="Genomic_DNA"/>
</dbReference>
<dbReference type="RefSeq" id="WP_209345647.1">
    <property type="nucleotide sequence ID" value="NZ_JAGIQL010000255.1"/>
</dbReference>
<dbReference type="PANTHER" id="PTHR35176:SF2">
    <property type="entry name" value="F420H(2)-DEPENDENT REDUCTASE RV1155"/>
    <property type="match status" value="1"/>
</dbReference>
<evidence type="ECO:0000256" key="1">
    <source>
        <dbReference type="ARBA" id="ARBA00023002"/>
    </source>
</evidence>
<sequence length="154" mass="16975">MRLTEDEARRRLGAARVLRLATVDADGAPHQVPATFAFYGGGRLAIAVDHKPKRTRDLRRLRNIEAEPRVCALADEYSDDDWTRLWWVRADGTARVLAAGAERGADGQEAAERAEAVDRLVAKYPQYAAHRPDGPVIVIDVARVTGWAYTDPAG</sequence>
<dbReference type="SUPFAM" id="SSF50475">
    <property type="entry name" value="FMN-binding split barrel"/>
    <property type="match status" value="1"/>
</dbReference>
<evidence type="ECO:0000313" key="4">
    <source>
        <dbReference type="Proteomes" id="UP000670475"/>
    </source>
</evidence>
<evidence type="ECO:0000313" key="3">
    <source>
        <dbReference type="EMBL" id="MBP0461936.1"/>
    </source>
</evidence>
<dbReference type="Proteomes" id="UP000670475">
    <property type="component" value="Unassembled WGS sequence"/>
</dbReference>
<accession>A0A940MKP7</accession>
<dbReference type="InterPro" id="IPR011576">
    <property type="entry name" value="Pyridox_Oxase_N"/>
</dbReference>
<reference evidence="3" key="1">
    <citation type="submission" date="2021-03" db="EMBL/GenBank/DDBJ databases">
        <title>Whole genome sequence of Streptomyces bomunensis MMS17-BM035.</title>
        <authorList>
            <person name="Lee J.H."/>
        </authorList>
    </citation>
    <scope>NUCLEOTIDE SEQUENCE</scope>
    <source>
        <strain evidence="3">MMS17-BM035</strain>
    </source>
</reference>
<name>A0A940MKP7_9ACTN</name>
<gene>
    <name evidence="3" type="ORF">JFN87_31440</name>
</gene>
<proteinExistence type="predicted"/>
<dbReference type="InterPro" id="IPR019967">
    <property type="entry name" value="F420-dep_enz_PPOX_Rv0121"/>
</dbReference>